<dbReference type="EMBL" id="JAERRJ010000003">
    <property type="protein sequence ID" value="MBL1074412.1"/>
    <property type="molecule type" value="Genomic_DNA"/>
</dbReference>
<evidence type="ECO:0000313" key="1">
    <source>
        <dbReference type="EMBL" id="MBL1074412.1"/>
    </source>
</evidence>
<dbReference type="Proteomes" id="UP000602198">
    <property type="component" value="Unassembled WGS sequence"/>
</dbReference>
<protein>
    <submittedName>
        <fullName evidence="1">Uncharacterized protein</fullName>
    </submittedName>
</protein>
<name>A0ABS1M189_9NOCA</name>
<evidence type="ECO:0000313" key="2">
    <source>
        <dbReference type="Proteomes" id="UP000602198"/>
    </source>
</evidence>
<proteinExistence type="predicted"/>
<organism evidence="1 2">
    <name type="scientific">Nocardia acididurans</name>
    <dbReference type="NCBI Taxonomy" id="2802282"/>
    <lineage>
        <taxon>Bacteria</taxon>
        <taxon>Bacillati</taxon>
        <taxon>Actinomycetota</taxon>
        <taxon>Actinomycetes</taxon>
        <taxon>Mycobacteriales</taxon>
        <taxon>Nocardiaceae</taxon>
        <taxon>Nocardia</taxon>
    </lineage>
</organism>
<accession>A0ABS1M189</accession>
<comment type="caution">
    <text evidence="1">The sequence shown here is derived from an EMBL/GenBank/DDBJ whole genome shotgun (WGS) entry which is preliminary data.</text>
</comment>
<dbReference type="RefSeq" id="WP_201945296.1">
    <property type="nucleotide sequence ID" value="NZ_JAERRJ010000003.1"/>
</dbReference>
<reference evidence="1 2" key="1">
    <citation type="submission" date="2021-01" db="EMBL/GenBank/DDBJ databases">
        <title>WGS of actinomycetes isolated from Thailand.</title>
        <authorList>
            <person name="Thawai C."/>
        </authorList>
    </citation>
    <scope>NUCLEOTIDE SEQUENCE [LARGE SCALE GENOMIC DNA]</scope>
    <source>
        <strain evidence="1 2">LPG 2</strain>
    </source>
</reference>
<sequence>MDVLLLLGAWLIGLAVILGALSASSMRVVAQYEKGVVFRLGRARSVREPGLAEAAANTAE</sequence>
<gene>
    <name evidence="1" type="ORF">JK358_08380</name>
</gene>
<keyword evidence="2" id="KW-1185">Reference proteome</keyword>